<dbReference type="Gene3D" id="2.60.120.260">
    <property type="entry name" value="Galactose-binding domain-like"/>
    <property type="match status" value="1"/>
</dbReference>
<proteinExistence type="predicted"/>
<dbReference type="EMBL" id="CAJNOJ010001431">
    <property type="protein sequence ID" value="CAF1551076.1"/>
    <property type="molecule type" value="Genomic_DNA"/>
</dbReference>
<dbReference type="OrthoDB" id="10622288at2759"/>
<dbReference type="AlphaFoldDB" id="A0A814ZWU6"/>
<organism evidence="1 3">
    <name type="scientific">Adineta ricciae</name>
    <name type="common">Rotifer</name>
    <dbReference type="NCBI Taxonomy" id="249248"/>
    <lineage>
        <taxon>Eukaryota</taxon>
        <taxon>Metazoa</taxon>
        <taxon>Spiralia</taxon>
        <taxon>Gnathifera</taxon>
        <taxon>Rotifera</taxon>
        <taxon>Eurotatoria</taxon>
        <taxon>Bdelloidea</taxon>
        <taxon>Adinetida</taxon>
        <taxon>Adinetidae</taxon>
        <taxon>Adineta</taxon>
    </lineage>
</organism>
<evidence type="ECO:0000313" key="3">
    <source>
        <dbReference type="Proteomes" id="UP000663828"/>
    </source>
</evidence>
<reference evidence="1" key="1">
    <citation type="submission" date="2021-02" db="EMBL/GenBank/DDBJ databases">
        <authorList>
            <person name="Nowell W R."/>
        </authorList>
    </citation>
    <scope>NUCLEOTIDE SEQUENCE</scope>
</reference>
<gene>
    <name evidence="2" type="ORF">EDS130_LOCUS46009</name>
    <name evidence="1" type="ORF">XAT740_LOCUS26180</name>
</gene>
<protein>
    <submittedName>
        <fullName evidence="1">Uncharacterized protein</fullName>
    </submittedName>
</protein>
<evidence type="ECO:0000313" key="1">
    <source>
        <dbReference type="EMBL" id="CAF1249518.1"/>
    </source>
</evidence>
<evidence type="ECO:0000313" key="2">
    <source>
        <dbReference type="EMBL" id="CAF1551076.1"/>
    </source>
</evidence>
<dbReference type="EMBL" id="CAJNOR010002114">
    <property type="protein sequence ID" value="CAF1249518.1"/>
    <property type="molecule type" value="Genomic_DNA"/>
</dbReference>
<sequence length="208" mass="21479">MDKTSTTTTVTSATSTSTTFTTFTTATKTTSSTTSTESTTSSTSTATTTAIVCNFTNVGLLQTFSALAPTSWTSYSVTFIATSTVTNLQFSSATDQANKDWSIDNVSVVANGGIGTNLLLNGDFENGSSVGWAMYSCSSTCSASIISSTNCDGGSGSCYNNQCTPSTNIQFLEQYFITNIGTNYNVSFSVLKGGSGLGSGTVMHVNAI</sequence>
<keyword evidence="3" id="KW-1185">Reference proteome</keyword>
<dbReference type="Proteomes" id="UP000663828">
    <property type="component" value="Unassembled WGS sequence"/>
</dbReference>
<accession>A0A814ZWU6</accession>
<comment type="caution">
    <text evidence="1">The sequence shown here is derived from an EMBL/GenBank/DDBJ whole genome shotgun (WGS) entry which is preliminary data.</text>
</comment>
<dbReference type="Proteomes" id="UP000663852">
    <property type="component" value="Unassembled WGS sequence"/>
</dbReference>
<name>A0A814ZWU6_ADIRI</name>